<dbReference type="EMBL" id="BGPR01001152">
    <property type="protein sequence ID" value="GBM46789.1"/>
    <property type="molecule type" value="Genomic_DNA"/>
</dbReference>
<organism evidence="1 2">
    <name type="scientific">Araneus ventricosus</name>
    <name type="common">Orbweaver spider</name>
    <name type="synonym">Epeira ventricosa</name>
    <dbReference type="NCBI Taxonomy" id="182803"/>
    <lineage>
        <taxon>Eukaryota</taxon>
        <taxon>Metazoa</taxon>
        <taxon>Ecdysozoa</taxon>
        <taxon>Arthropoda</taxon>
        <taxon>Chelicerata</taxon>
        <taxon>Arachnida</taxon>
        <taxon>Araneae</taxon>
        <taxon>Araneomorphae</taxon>
        <taxon>Entelegynae</taxon>
        <taxon>Araneoidea</taxon>
        <taxon>Araneidae</taxon>
        <taxon>Araneus</taxon>
    </lineage>
</organism>
<name>A0A4Y2G2C7_ARAVE</name>
<comment type="caution">
    <text evidence="1">The sequence shown here is derived from an EMBL/GenBank/DDBJ whole genome shotgun (WGS) entry which is preliminary data.</text>
</comment>
<evidence type="ECO:0000313" key="1">
    <source>
        <dbReference type="EMBL" id="GBM46789.1"/>
    </source>
</evidence>
<reference evidence="1 2" key="1">
    <citation type="journal article" date="2019" name="Sci. Rep.">
        <title>Orb-weaving spider Araneus ventricosus genome elucidates the spidroin gene catalogue.</title>
        <authorList>
            <person name="Kono N."/>
            <person name="Nakamura H."/>
            <person name="Ohtoshi R."/>
            <person name="Moran D.A.P."/>
            <person name="Shinohara A."/>
            <person name="Yoshida Y."/>
            <person name="Fujiwara M."/>
            <person name="Mori M."/>
            <person name="Tomita M."/>
            <person name="Arakawa K."/>
        </authorList>
    </citation>
    <scope>NUCLEOTIDE SEQUENCE [LARGE SCALE GENOMIC DNA]</scope>
</reference>
<gene>
    <name evidence="1" type="ORF">AVEN_195206_1</name>
</gene>
<proteinExistence type="predicted"/>
<protein>
    <submittedName>
        <fullName evidence="1">Uncharacterized protein</fullName>
    </submittedName>
</protein>
<evidence type="ECO:0000313" key="2">
    <source>
        <dbReference type="Proteomes" id="UP000499080"/>
    </source>
</evidence>
<dbReference type="AlphaFoldDB" id="A0A4Y2G2C7"/>
<dbReference type="Proteomes" id="UP000499080">
    <property type="component" value="Unassembled WGS sequence"/>
</dbReference>
<accession>A0A4Y2G2C7</accession>
<keyword evidence="2" id="KW-1185">Reference proteome</keyword>
<sequence>MEMVCGTTGTPTSDCIVNESLWDPGALAARSFDSLASSSSWSLQTRYAARVHCSQHVLTAHSERSTWRATWRVDQPAVFMPMVSPSQTL</sequence>